<comment type="caution">
    <text evidence="3">The sequence shown here is derived from an EMBL/GenBank/DDBJ whole genome shotgun (WGS) entry which is preliminary data.</text>
</comment>
<evidence type="ECO:0000313" key="3">
    <source>
        <dbReference type="EMBL" id="NIK89833.1"/>
    </source>
</evidence>
<protein>
    <submittedName>
        <fullName evidence="3">Glycosyltransferase involved in cell wall biosynthesis</fullName>
    </submittedName>
</protein>
<dbReference type="CDD" id="cd03809">
    <property type="entry name" value="GT4_MtfB-like"/>
    <property type="match status" value="1"/>
</dbReference>
<dbReference type="GO" id="GO:0016757">
    <property type="term" value="F:glycosyltransferase activity"/>
    <property type="evidence" value="ECO:0007669"/>
    <property type="project" value="InterPro"/>
</dbReference>
<dbReference type="Pfam" id="PF00534">
    <property type="entry name" value="Glycos_transf_1"/>
    <property type="match status" value="1"/>
</dbReference>
<accession>A0A846N2J8</accession>
<proteinExistence type="predicted"/>
<dbReference type="AlphaFoldDB" id="A0A846N2J8"/>
<feature type="domain" description="Glycosyl transferase family 1" evidence="2">
    <location>
        <begin position="191"/>
        <end position="337"/>
    </location>
</feature>
<keyword evidence="1 3" id="KW-0808">Transferase</keyword>
<keyword evidence="4" id="KW-1185">Reference proteome</keyword>
<dbReference type="PANTHER" id="PTHR46401">
    <property type="entry name" value="GLYCOSYLTRANSFERASE WBBK-RELATED"/>
    <property type="match status" value="1"/>
</dbReference>
<evidence type="ECO:0000256" key="1">
    <source>
        <dbReference type="ARBA" id="ARBA00022679"/>
    </source>
</evidence>
<dbReference type="InterPro" id="IPR001296">
    <property type="entry name" value="Glyco_trans_1"/>
</dbReference>
<dbReference type="Proteomes" id="UP000570514">
    <property type="component" value="Unassembled WGS sequence"/>
</dbReference>
<reference evidence="3 4" key="1">
    <citation type="submission" date="2020-03" db="EMBL/GenBank/DDBJ databases">
        <title>Genomic Encyclopedia of Type Strains, Phase IV (KMG-IV): sequencing the most valuable type-strain genomes for metagenomic binning, comparative biology and taxonomic classification.</title>
        <authorList>
            <person name="Goeker M."/>
        </authorList>
    </citation>
    <scope>NUCLEOTIDE SEQUENCE [LARGE SCALE GENOMIC DNA]</scope>
    <source>
        <strain evidence="3 4">DSM 19867</strain>
    </source>
</reference>
<evidence type="ECO:0000313" key="4">
    <source>
        <dbReference type="Proteomes" id="UP000570514"/>
    </source>
</evidence>
<name>A0A846N2J8_9PROT</name>
<dbReference type="RefSeq" id="WP_167083888.1">
    <property type="nucleotide sequence ID" value="NZ_BAAADC010000001.1"/>
</dbReference>
<organism evidence="3 4">
    <name type="scientific">Rhizomicrobium palustre</name>
    <dbReference type="NCBI Taxonomy" id="189966"/>
    <lineage>
        <taxon>Bacteria</taxon>
        <taxon>Pseudomonadati</taxon>
        <taxon>Pseudomonadota</taxon>
        <taxon>Alphaproteobacteria</taxon>
        <taxon>Micropepsales</taxon>
        <taxon>Micropepsaceae</taxon>
        <taxon>Rhizomicrobium</taxon>
    </lineage>
</organism>
<dbReference type="PANTHER" id="PTHR46401:SF2">
    <property type="entry name" value="GLYCOSYLTRANSFERASE WBBK-RELATED"/>
    <property type="match status" value="1"/>
</dbReference>
<dbReference type="GO" id="GO:0009103">
    <property type="term" value="P:lipopolysaccharide biosynthetic process"/>
    <property type="evidence" value="ECO:0007669"/>
    <property type="project" value="TreeGrafter"/>
</dbReference>
<dbReference type="Gene3D" id="3.40.50.2000">
    <property type="entry name" value="Glycogen Phosphorylase B"/>
    <property type="match status" value="1"/>
</dbReference>
<gene>
    <name evidence="3" type="ORF">FHS83_003151</name>
</gene>
<dbReference type="SUPFAM" id="SSF53756">
    <property type="entry name" value="UDP-Glycosyltransferase/glycogen phosphorylase"/>
    <property type="match status" value="1"/>
</dbReference>
<dbReference type="EMBL" id="JAASRM010000001">
    <property type="protein sequence ID" value="NIK89833.1"/>
    <property type="molecule type" value="Genomic_DNA"/>
</dbReference>
<evidence type="ECO:0000259" key="2">
    <source>
        <dbReference type="Pfam" id="PF00534"/>
    </source>
</evidence>
<sequence length="362" mass="39635">MAAPIYFNGKFYAGELNGVHRVADRLVREVDRLAAASDKKLDLRLLIPKRRQFSPQVNVFKVEEQELGHTQRWEQGILPFVAKDGHLINLANLSPIMHRSKVTLIHDAQFYISPGSYATHFSIGYRILTPIMARSSRAVLTVSEFSREMLGAFGVAKWQKTGVLYNGADHILEAAPDVSVLQKNGLEQGGYAVVFGSTFVYKNVATAFAAFADPQLADVKLVVIGPSAEKLRASGLNPPPNAVFVGKLNDGELRALYQSALCLVYPSRTEGFGLPPLEAMLCDCPAIVAPAGAIPEVCRDAALYADVADIAGWVMLVNSLRQDEALRRAKIEQGRKRAATFTWASAGERLMKLVQSLPERLS</sequence>